<accession>A0A2Z3GNP3</accession>
<reference evidence="2" key="1">
    <citation type="submission" date="2018-04" db="EMBL/GenBank/DDBJ databases">
        <title>Complete genome of Antarctic heterotrophic bacterium Hymenobacter nivis.</title>
        <authorList>
            <person name="Terashima M."/>
        </authorList>
    </citation>
    <scope>NUCLEOTIDE SEQUENCE [LARGE SCALE GENOMIC DNA]</scope>
    <source>
        <strain evidence="2">NBRC 111535</strain>
    </source>
</reference>
<dbReference type="Proteomes" id="UP000245999">
    <property type="component" value="Chromosome"/>
</dbReference>
<dbReference type="EMBL" id="CP029145">
    <property type="protein sequence ID" value="AWM34021.1"/>
    <property type="molecule type" value="Genomic_DNA"/>
</dbReference>
<dbReference type="RefSeq" id="WP_109657072.1">
    <property type="nucleotide sequence ID" value="NZ_CP029145.1"/>
</dbReference>
<dbReference type="KEGG" id="hnv:DDQ68_15235"/>
<organism evidence="1 2">
    <name type="scientific">Hymenobacter nivis</name>
    <dbReference type="NCBI Taxonomy" id="1850093"/>
    <lineage>
        <taxon>Bacteria</taxon>
        <taxon>Pseudomonadati</taxon>
        <taxon>Bacteroidota</taxon>
        <taxon>Cytophagia</taxon>
        <taxon>Cytophagales</taxon>
        <taxon>Hymenobacteraceae</taxon>
        <taxon>Hymenobacter</taxon>
    </lineage>
</organism>
<dbReference type="SUPFAM" id="SSF52833">
    <property type="entry name" value="Thioredoxin-like"/>
    <property type="match status" value="1"/>
</dbReference>
<dbReference type="AlphaFoldDB" id="A0A2Z3GNP3"/>
<name>A0A2Z3GNP3_9BACT</name>
<dbReference type="InterPro" id="IPR036249">
    <property type="entry name" value="Thioredoxin-like_sf"/>
</dbReference>
<keyword evidence="2" id="KW-1185">Reference proteome</keyword>
<dbReference type="OrthoDB" id="6120799at2"/>
<protein>
    <submittedName>
        <fullName evidence="1">Thioredoxin family protein</fullName>
    </submittedName>
</protein>
<dbReference type="Pfam" id="PF14595">
    <property type="entry name" value="Thioredoxin_9"/>
    <property type="match status" value="1"/>
</dbReference>
<evidence type="ECO:0000313" key="1">
    <source>
        <dbReference type="EMBL" id="AWM34021.1"/>
    </source>
</evidence>
<proteinExistence type="predicted"/>
<dbReference type="Gene3D" id="3.40.30.10">
    <property type="entry name" value="Glutaredoxin"/>
    <property type="match status" value="1"/>
</dbReference>
<gene>
    <name evidence="1" type="ORF">DDQ68_15235</name>
</gene>
<evidence type="ECO:0000313" key="2">
    <source>
        <dbReference type="Proteomes" id="UP000245999"/>
    </source>
</evidence>
<sequence>MPITSAPVLTADQLATGLTYAAYRQHITAVLAAQGPDPQLAKMLPHYQEGEARMNALAPTVAVLPELQAALQRITQQYVWVVITEGWCGDAAQLVPVMEAVAQASNGRLTTRYFLRDANPDLIDRYLTNGGRAIPMTVVLHADSLAEAAVWGPRPAPAQTLFQDLKASQTPFPELAAQLHGWYAHDATRTTQHELLDLVQKLA</sequence>